<dbReference type="EMBL" id="JBHLSV010000004">
    <property type="protein sequence ID" value="MFC0673214.1"/>
    <property type="molecule type" value="Genomic_DNA"/>
</dbReference>
<feature type="domain" description="Class II aldolase/adducin N-terminal" evidence="3">
    <location>
        <begin position="5"/>
        <end position="183"/>
    </location>
</feature>
<dbReference type="SMART" id="SM01007">
    <property type="entry name" value="Aldolase_II"/>
    <property type="match status" value="1"/>
</dbReference>
<dbReference type="RefSeq" id="WP_376978605.1">
    <property type="nucleotide sequence ID" value="NZ_JBHLSV010000004.1"/>
</dbReference>
<dbReference type="InterPro" id="IPR036409">
    <property type="entry name" value="Aldolase_II/adducin_N_sf"/>
</dbReference>
<sequence>MTAAQQLISIGRELSALGISPGSSGNISVREGERLLVTGTGVQLGDLREDDLAVLDLDGTHLAGARASKEVPLHRGMYRRDPEFGAVVHLHSPWATALSCTPPWSERSAVPPLTPYFVMRVGQTPLLPYRMPGSPQLGEDVLAAPGPFRAALLAHHGSVVAGRDLREALDRAVELEEACRLAVLTASVPRRVLDPAQIAELAERWGSPWTSESVRPGQD</sequence>
<protein>
    <submittedName>
        <fullName evidence="4">Class II aldolase/adducin family protein</fullName>
    </submittedName>
</protein>
<proteinExistence type="predicted"/>
<organism evidence="4 5">
    <name type="scientific">Brachybacterium hainanense</name>
    <dbReference type="NCBI Taxonomy" id="1541174"/>
    <lineage>
        <taxon>Bacteria</taxon>
        <taxon>Bacillati</taxon>
        <taxon>Actinomycetota</taxon>
        <taxon>Actinomycetes</taxon>
        <taxon>Micrococcales</taxon>
        <taxon>Dermabacteraceae</taxon>
        <taxon>Brachybacterium</taxon>
    </lineage>
</organism>
<dbReference type="InterPro" id="IPR001303">
    <property type="entry name" value="Aldolase_II/adducin_N"/>
</dbReference>
<dbReference type="SUPFAM" id="SSF53639">
    <property type="entry name" value="AraD/HMP-PK domain-like"/>
    <property type="match status" value="1"/>
</dbReference>
<comment type="caution">
    <text evidence="4">The sequence shown here is derived from an EMBL/GenBank/DDBJ whole genome shotgun (WGS) entry which is preliminary data.</text>
</comment>
<gene>
    <name evidence="4" type="ORF">ACFFF6_04505</name>
</gene>
<name>A0ABV6R899_9MICO</name>
<keyword evidence="1" id="KW-0479">Metal-binding</keyword>
<evidence type="ECO:0000313" key="4">
    <source>
        <dbReference type="EMBL" id="MFC0673214.1"/>
    </source>
</evidence>
<evidence type="ECO:0000259" key="3">
    <source>
        <dbReference type="SMART" id="SM01007"/>
    </source>
</evidence>
<evidence type="ECO:0000256" key="1">
    <source>
        <dbReference type="ARBA" id="ARBA00022723"/>
    </source>
</evidence>
<dbReference type="PANTHER" id="PTHR22789:SF0">
    <property type="entry name" value="3-OXO-TETRONATE 4-PHOSPHATE DECARBOXYLASE-RELATED"/>
    <property type="match status" value="1"/>
</dbReference>
<keyword evidence="2" id="KW-0456">Lyase</keyword>
<keyword evidence="5" id="KW-1185">Reference proteome</keyword>
<dbReference type="InterPro" id="IPR050197">
    <property type="entry name" value="Aldolase_class_II_sugar_metab"/>
</dbReference>
<reference evidence="4 5" key="1">
    <citation type="submission" date="2024-09" db="EMBL/GenBank/DDBJ databases">
        <authorList>
            <person name="Sun Q."/>
            <person name="Mori K."/>
        </authorList>
    </citation>
    <scope>NUCLEOTIDE SEQUENCE [LARGE SCALE GENOMIC DNA]</scope>
    <source>
        <strain evidence="4 5">CICC 10874</strain>
    </source>
</reference>
<dbReference type="Gene3D" id="3.40.225.10">
    <property type="entry name" value="Class II aldolase/adducin N-terminal domain"/>
    <property type="match status" value="1"/>
</dbReference>
<dbReference type="Proteomes" id="UP001589793">
    <property type="component" value="Unassembled WGS sequence"/>
</dbReference>
<evidence type="ECO:0000313" key="5">
    <source>
        <dbReference type="Proteomes" id="UP001589793"/>
    </source>
</evidence>
<dbReference type="Pfam" id="PF00596">
    <property type="entry name" value="Aldolase_II"/>
    <property type="match status" value="1"/>
</dbReference>
<accession>A0ABV6R899</accession>
<dbReference type="PANTHER" id="PTHR22789">
    <property type="entry name" value="FUCULOSE PHOSPHATE ALDOLASE"/>
    <property type="match status" value="1"/>
</dbReference>
<evidence type="ECO:0000256" key="2">
    <source>
        <dbReference type="ARBA" id="ARBA00023239"/>
    </source>
</evidence>